<evidence type="ECO:0000313" key="2">
    <source>
        <dbReference type="EMBL" id="EDO54653.1"/>
    </source>
</evidence>
<proteinExistence type="predicted"/>
<evidence type="ECO:0000256" key="1">
    <source>
        <dbReference type="SAM" id="Phobius"/>
    </source>
</evidence>
<keyword evidence="1" id="KW-1133">Transmembrane helix</keyword>
<evidence type="ECO:0000313" key="3">
    <source>
        <dbReference type="Proteomes" id="UP000004110"/>
    </source>
</evidence>
<gene>
    <name evidence="2" type="ORF">BACUNI_01636</name>
</gene>
<reference evidence="2" key="2">
    <citation type="submission" date="2013-11" db="EMBL/GenBank/DDBJ databases">
        <title>Draft genome sequence of Bacteroides uniformis (ATCC 8492).</title>
        <authorList>
            <person name="Sudarsanam P."/>
            <person name="Ley R."/>
            <person name="Guruge J."/>
            <person name="Turnbaugh P.J."/>
            <person name="Mahowald M."/>
            <person name="Liep D."/>
            <person name="Gordon J."/>
        </authorList>
    </citation>
    <scope>NUCLEOTIDE SEQUENCE</scope>
    <source>
        <strain evidence="2">ATCC 8492</strain>
    </source>
</reference>
<dbReference type="AlphaFoldDB" id="A0ABC9ND12"/>
<dbReference type="EMBL" id="AAYH02000041">
    <property type="protein sequence ID" value="EDO54653.1"/>
    <property type="molecule type" value="Genomic_DNA"/>
</dbReference>
<keyword evidence="1" id="KW-0812">Transmembrane</keyword>
<accession>A0ABC9ND12</accession>
<protein>
    <submittedName>
        <fullName evidence="2">Uncharacterized protein</fullName>
    </submittedName>
</protein>
<keyword evidence="1" id="KW-0472">Membrane</keyword>
<feature type="transmembrane region" description="Helical" evidence="1">
    <location>
        <begin position="20"/>
        <end position="38"/>
    </location>
</feature>
<comment type="caution">
    <text evidence="2">The sequence shown here is derived from an EMBL/GenBank/DDBJ whole genome shotgun (WGS) entry which is preliminary data.</text>
</comment>
<name>A0ABC9ND12_BACUC</name>
<reference evidence="2" key="1">
    <citation type="submission" date="2007-06" db="EMBL/GenBank/DDBJ databases">
        <authorList>
            <person name="Fulton L."/>
            <person name="Clifton S."/>
            <person name="Fulton B."/>
            <person name="Xu J."/>
            <person name="Minx P."/>
            <person name="Pepin K.H."/>
            <person name="Johnson M."/>
            <person name="Thiruvilangam P."/>
            <person name="Bhonagiri V."/>
            <person name="Nash W.E."/>
            <person name="Mardis E.R."/>
            <person name="Wilson R.K."/>
        </authorList>
    </citation>
    <scope>NUCLEOTIDE SEQUENCE [LARGE SCALE GENOMIC DNA]</scope>
    <source>
        <strain evidence="2">ATCC 8492</strain>
    </source>
</reference>
<keyword evidence="3" id="KW-1185">Reference proteome</keyword>
<dbReference type="Proteomes" id="UP000004110">
    <property type="component" value="Unassembled WGS sequence"/>
</dbReference>
<organism evidence="2 3">
    <name type="scientific">Bacteroides uniformis (strain ATCC 8492 / DSM 6597 / CCUG 4942 / CIP 103695 / JCM 5828 / KCTC 5204 / NCTC 13054 / VPI 0061)</name>
    <dbReference type="NCBI Taxonomy" id="411479"/>
    <lineage>
        <taxon>Bacteria</taxon>
        <taxon>Pseudomonadati</taxon>
        <taxon>Bacteroidota</taxon>
        <taxon>Bacteroidia</taxon>
        <taxon>Bacteroidales</taxon>
        <taxon>Bacteroidaceae</taxon>
        <taxon>Bacteroides</taxon>
    </lineage>
</organism>
<sequence length="39" mass="4843">MRLQKICRTLQYDNRVGMYYFLLFLQCSILFVQAFSIYR</sequence>